<dbReference type="PANTHER" id="PTHR46847:SF1">
    <property type="entry name" value="D-ALLOSE-BINDING PERIPLASMIC PROTEIN-RELATED"/>
    <property type="match status" value="1"/>
</dbReference>
<accession>A0ABS2Q2Q1</accession>
<evidence type="ECO:0000259" key="5">
    <source>
        <dbReference type="Pfam" id="PF13407"/>
    </source>
</evidence>
<comment type="subcellular location">
    <subcellularLocation>
        <location evidence="1">Cell envelope</location>
    </subcellularLocation>
</comment>
<organism evidence="6 7">
    <name type="scientific">Scopulibacillus daqui</name>
    <dbReference type="NCBI Taxonomy" id="1469162"/>
    <lineage>
        <taxon>Bacteria</taxon>
        <taxon>Bacillati</taxon>
        <taxon>Bacillota</taxon>
        <taxon>Bacilli</taxon>
        <taxon>Bacillales</taxon>
        <taxon>Sporolactobacillaceae</taxon>
        <taxon>Scopulibacillus</taxon>
    </lineage>
</organism>
<keyword evidence="3 4" id="KW-0732">Signal</keyword>
<name>A0ABS2Q2Q1_9BACL</name>
<dbReference type="Proteomes" id="UP000808914">
    <property type="component" value="Unassembled WGS sequence"/>
</dbReference>
<reference evidence="6 7" key="1">
    <citation type="submission" date="2021-01" db="EMBL/GenBank/DDBJ databases">
        <title>Genomic Encyclopedia of Type Strains, Phase IV (KMG-IV): sequencing the most valuable type-strain genomes for metagenomic binning, comparative biology and taxonomic classification.</title>
        <authorList>
            <person name="Goeker M."/>
        </authorList>
    </citation>
    <scope>NUCLEOTIDE SEQUENCE [LARGE SCALE GENOMIC DNA]</scope>
    <source>
        <strain evidence="6 7">DSM 28236</strain>
    </source>
</reference>
<evidence type="ECO:0000313" key="7">
    <source>
        <dbReference type="Proteomes" id="UP000808914"/>
    </source>
</evidence>
<evidence type="ECO:0000256" key="4">
    <source>
        <dbReference type="SAM" id="SignalP"/>
    </source>
</evidence>
<keyword evidence="7" id="KW-1185">Reference proteome</keyword>
<dbReference type="RefSeq" id="WP_205004458.1">
    <property type="nucleotide sequence ID" value="NZ_JAFBER010000023.1"/>
</dbReference>
<protein>
    <submittedName>
        <fullName evidence="6">Ribose transport system substrate-binding protein</fullName>
    </submittedName>
</protein>
<dbReference type="EMBL" id="JAFBER010000023">
    <property type="protein sequence ID" value="MBM7646574.1"/>
    <property type="molecule type" value="Genomic_DNA"/>
</dbReference>
<proteinExistence type="inferred from homology"/>
<comment type="similarity">
    <text evidence="2">Belongs to the bacterial solute-binding protein 2 family.</text>
</comment>
<feature type="chain" id="PRO_5047526055" evidence="4">
    <location>
        <begin position="28"/>
        <end position="320"/>
    </location>
</feature>
<evidence type="ECO:0000256" key="3">
    <source>
        <dbReference type="ARBA" id="ARBA00022729"/>
    </source>
</evidence>
<dbReference type="PANTHER" id="PTHR46847">
    <property type="entry name" value="D-ALLOSE-BINDING PERIPLASMIC PROTEIN-RELATED"/>
    <property type="match status" value="1"/>
</dbReference>
<dbReference type="CDD" id="cd01536">
    <property type="entry name" value="PBP1_ABC_sugar_binding-like"/>
    <property type="match status" value="1"/>
</dbReference>
<dbReference type="Pfam" id="PF13407">
    <property type="entry name" value="Peripla_BP_4"/>
    <property type="match status" value="1"/>
</dbReference>
<gene>
    <name evidence="6" type="ORF">JOD45_002804</name>
</gene>
<dbReference type="PROSITE" id="PS51257">
    <property type="entry name" value="PROKAR_LIPOPROTEIN"/>
    <property type="match status" value="1"/>
</dbReference>
<feature type="domain" description="Periplasmic binding protein" evidence="5">
    <location>
        <begin position="37"/>
        <end position="289"/>
    </location>
</feature>
<sequence>MKKRLSLSLIFLILLGVVLTGCSNNDANVEAKSKPTIVVVLKTLSSQYWKFVEAGAKKAGEDHNANVIILGPSSEGSILDQVNLVEDSLTKKPDAMVVSPSQPPTLIPVFKKAKKMGVPILLVDTDADWDDKTSFLGTDNVTAGRQAGNLLAQKLKPGDKVVLIDGALGNTATDARSKGAKEALEKQHIKVVAEQPADSDKAEAEAVMSNILQVHPDINGVYCANDDMAIGAARAIQAHHLKVPIIGTDGTIEAVNSILKGDLAGTIAQKPYDMGYRGVVNALRAAGGKSVKKRIDTGVAVISKENAKKELSFLQKILGQ</sequence>
<evidence type="ECO:0000256" key="2">
    <source>
        <dbReference type="ARBA" id="ARBA00007639"/>
    </source>
</evidence>
<evidence type="ECO:0000256" key="1">
    <source>
        <dbReference type="ARBA" id="ARBA00004196"/>
    </source>
</evidence>
<dbReference type="SUPFAM" id="SSF53822">
    <property type="entry name" value="Periplasmic binding protein-like I"/>
    <property type="match status" value="1"/>
</dbReference>
<dbReference type="InterPro" id="IPR025997">
    <property type="entry name" value="SBP_2_dom"/>
</dbReference>
<feature type="signal peptide" evidence="4">
    <location>
        <begin position="1"/>
        <end position="27"/>
    </location>
</feature>
<dbReference type="Gene3D" id="3.40.50.2300">
    <property type="match status" value="2"/>
</dbReference>
<evidence type="ECO:0000313" key="6">
    <source>
        <dbReference type="EMBL" id="MBM7646574.1"/>
    </source>
</evidence>
<dbReference type="InterPro" id="IPR028082">
    <property type="entry name" value="Peripla_BP_I"/>
</dbReference>
<comment type="caution">
    <text evidence="6">The sequence shown here is derived from an EMBL/GenBank/DDBJ whole genome shotgun (WGS) entry which is preliminary data.</text>
</comment>